<dbReference type="GO" id="GO:0045490">
    <property type="term" value="P:pectin catabolic process"/>
    <property type="evidence" value="ECO:0007669"/>
    <property type="project" value="UniProtKB-UniRule"/>
</dbReference>
<dbReference type="PROSITE" id="PS00503">
    <property type="entry name" value="PECTINESTERASE_2"/>
    <property type="match status" value="1"/>
</dbReference>
<dbReference type="Gene3D" id="2.160.20.10">
    <property type="entry name" value="Single-stranded right-handed beta-helix, Pectin lyase-like"/>
    <property type="match status" value="1"/>
</dbReference>
<dbReference type="SMART" id="SM00856">
    <property type="entry name" value="PMEI"/>
    <property type="match status" value="1"/>
</dbReference>
<dbReference type="GO" id="GO:0030599">
    <property type="term" value="F:pectinesterase activity"/>
    <property type="evidence" value="ECO:0007669"/>
    <property type="project" value="UniProtKB-UniRule"/>
</dbReference>
<feature type="signal peptide" evidence="7">
    <location>
        <begin position="1"/>
        <end position="27"/>
    </location>
</feature>
<feature type="chain" id="PRO_5011821169" description="Pectinesterase" evidence="7">
    <location>
        <begin position="28"/>
        <end position="555"/>
    </location>
</feature>
<evidence type="ECO:0000256" key="1">
    <source>
        <dbReference type="ARBA" id="ARBA00005184"/>
    </source>
</evidence>
<evidence type="ECO:0000256" key="4">
    <source>
        <dbReference type="ARBA" id="ARBA00022801"/>
    </source>
</evidence>
<comment type="similarity">
    <text evidence="3">In the C-terminal section; belongs to the pectinesterase family.</text>
</comment>
<dbReference type="AlphaFoldDB" id="A0A200PVA1"/>
<dbReference type="UniPathway" id="UPA00545">
    <property type="reaction ID" value="UER00823"/>
</dbReference>
<dbReference type="InterPro" id="IPR000070">
    <property type="entry name" value="Pectinesterase_cat"/>
</dbReference>
<dbReference type="SUPFAM" id="SSF101148">
    <property type="entry name" value="Plant invertase/pectin methylesterase inhibitor"/>
    <property type="match status" value="1"/>
</dbReference>
<dbReference type="STRING" id="56857.A0A200PVA1"/>
<dbReference type="InterPro" id="IPR011050">
    <property type="entry name" value="Pectin_lyase_fold/virulence"/>
</dbReference>
<dbReference type="InterPro" id="IPR035513">
    <property type="entry name" value="Invertase/methylesterase_inhib"/>
</dbReference>
<dbReference type="GO" id="GO:0004857">
    <property type="term" value="F:enzyme inhibitor activity"/>
    <property type="evidence" value="ECO:0007669"/>
    <property type="project" value="InterPro"/>
</dbReference>
<feature type="active site" evidence="6">
    <location>
        <position position="394"/>
    </location>
</feature>
<dbReference type="InterPro" id="IPR033131">
    <property type="entry name" value="Pectinesterase_Asp_AS"/>
</dbReference>
<comment type="pathway">
    <text evidence="1 7">Glycan metabolism; pectin degradation; 2-dehydro-3-deoxy-D-gluconate from pectin: step 1/5.</text>
</comment>
<comment type="catalytic activity">
    <reaction evidence="7">
        <text>[(1-&gt;4)-alpha-D-galacturonosyl methyl ester](n) + n H2O = [(1-&gt;4)-alpha-D-galacturonosyl](n) + n methanol + n H(+)</text>
        <dbReference type="Rhea" id="RHEA:22380"/>
        <dbReference type="Rhea" id="RHEA-COMP:14570"/>
        <dbReference type="Rhea" id="RHEA-COMP:14573"/>
        <dbReference type="ChEBI" id="CHEBI:15377"/>
        <dbReference type="ChEBI" id="CHEBI:15378"/>
        <dbReference type="ChEBI" id="CHEBI:17790"/>
        <dbReference type="ChEBI" id="CHEBI:140522"/>
        <dbReference type="ChEBI" id="CHEBI:140523"/>
        <dbReference type="EC" id="3.1.1.11"/>
    </reaction>
</comment>
<dbReference type="InterPro" id="IPR006501">
    <property type="entry name" value="Pectinesterase_inhib_dom"/>
</dbReference>
<feature type="domain" description="Pectinesterase inhibitor" evidence="8">
    <location>
        <begin position="45"/>
        <end position="196"/>
    </location>
</feature>
<sequence length="555" mass="61052">MASSCSLQKSSFLVLLSVAIFFSTTFALNSSSPSPSTTTPGLNSTHFPLIRSICKSTPYPDFCFNSLKLSISININPNIITFVLQILQNAISEAGKLSDLLVHLGNTGIIEQQIGIVQDCKDLHEITISSLQKTVSRIQSSPNKRNLSDANAFLSAALTNKNTCLEDLDSANGPSKPVLVNSIITTYKHVSNSLSLLSKADRKSKAGKNNNKNRRLLGRFPAWLTRKSRRILEDSDDNEYDPSEVITVAKDGSGNFTTVSDAIEFAPSDSYDRIIIYVKEGVYHENVEISKHKTNIVLLGDGSDVTVITGKRSVVGGYTTFRSATVAVAGDGFLARDITFENTAGPVKHQAVALRINADLAAVYRCNIHGYQDTLYVHSFRQFYRECNISGTVDFIFGNAAVVFQGCNIIARLPKAGQFNAITAHSRDSPDQNTGISIQNCSILASEDLFESNMDVKSYLGRPWKEYARTVYMESYIDDLISPLGWKEWEGNSGLDTLYYGEYENTGPGSGTDNRVTWKGYNVMNYDDALSYAVSELITGDEWLESTSFPYQDGI</sequence>
<dbReference type="Proteomes" id="UP000195402">
    <property type="component" value="Unassembled WGS sequence"/>
</dbReference>
<accession>A0A200PVA1</accession>
<protein>
    <recommendedName>
        <fullName evidence="7">Pectinesterase</fullName>
        <ecNumber evidence="7">3.1.1.11</ecNumber>
    </recommendedName>
</protein>
<proteinExistence type="inferred from homology"/>
<evidence type="ECO:0000256" key="6">
    <source>
        <dbReference type="PROSITE-ProRule" id="PRU10040"/>
    </source>
</evidence>
<dbReference type="Pfam" id="PF04043">
    <property type="entry name" value="PMEI"/>
    <property type="match status" value="1"/>
</dbReference>
<dbReference type="CDD" id="cd15798">
    <property type="entry name" value="PMEI-like_3"/>
    <property type="match status" value="1"/>
</dbReference>
<dbReference type="SUPFAM" id="SSF51126">
    <property type="entry name" value="Pectin lyase-like"/>
    <property type="match status" value="1"/>
</dbReference>
<name>A0A200PVA1_MACCD</name>
<dbReference type="InterPro" id="IPR012334">
    <property type="entry name" value="Pectin_lyas_fold"/>
</dbReference>
<dbReference type="FunCoup" id="A0A200PVA1">
    <property type="interactions" value="53"/>
</dbReference>
<dbReference type="Gene3D" id="1.20.140.40">
    <property type="entry name" value="Invertase/pectin methylesterase inhibitor family protein"/>
    <property type="match status" value="1"/>
</dbReference>
<evidence type="ECO:0000256" key="3">
    <source>
        <dbReference type="ARBA" id="ARBA00007786"/>
    </source>
</evidence>
<evidence type="ECO:0000256" key="5">
    <source>
        <dbReference type="ARBA" id="ARBA00023085"/>
    </source>
</evidence>
<dbReference type="EMBL" id="MVGT01003970">
    <property type="protein sequence ID" value="OVA02124.1"/>
    <property type="molecule type" value="Genomic_DNA"/>
</dbReference>
<keyword evidence="7" id="KW-0732">Signal</keyword>
<comment type="similarity">
    <text evidence="2">In the N-terminal section; belongs to the PMEI family.</text>
</comment>
<evidence type="ECO:0000259" key="8">
    <source>
        <dbReference type="SMART" id="SM00856"/>
    </source>
</evidence>
<dbReference type="NCBIfam" id="TIGR01614">
    <property type="entry name" value="PME_inhib"/>
    <property type="match status" value="1"/>
</dbReference>
<dbReference type="FunFam" id="2.160.20.10:FF:000001">
    <property type="entry name" value="Pectinesterase"/>
    <property type="match status" value="1"/>
</dbReference>
<dbReference type="Pfam" id="PF01095">
    <property type="entry name" value="Pectinesterase"/>
    <property type="match status" value="1"/>
</dbReference>
<dbReference type="PANTHER" id="PTHR31707">
    <property type="entry name" value="PECTINESTERASE"/>
    <property type="match status" value="1"/>
</dbReference>
<keyword evidence="5 7" id="KW-0063">Aspartyl esterase</keyword>
<evidence type="ECO:0000256" key="7">
    <source>
        <dbReference type="RuleBase" id="RU000589"/>
    </source>
</evidence>
<evidence type="ECO:0000313" key="10">
    <source>
        <dbReference type="Proteomes" id="UP000195402"/>
    </source>
</evidence>
<dbReference type="GO" id="GO:0042545">
    <property type="term" value="P:cell wall modification"/>
    <property type="evidence" value="ECO:0007669"/>
    <property type="project" value="UniProtKB-UniRule"/>
</dbReference>
<reference evidence="9 10" key="1">
    <citation type="journal article" date="2017" name="Mol. Plant">
        <title>The Genome of Medicinal Plant Macleaya cordata Provides New Insights into Benzylisoquinoline Alkaloids Metabolism.</title>
        <authorList>
            <person name="Liu X."/>
            <person name="Liu Y."/>
            <person name="Huang P."/>
            <person name="Ma Y."/>
            <person name="Qing Z."/>
            <person name="Tang Q."/>
            <person name="Cao H."/>
            <person name="Cheng P."/>
            <person name="Zheng Y."/>
            <person name="Yuan Z."/>
            <person name="Zhou Y."/>
            <person name="Liu J."/>
            <person name="Tang Z."/>
            <person name="Zhuo Y."/>
            <person name="Zhang Y."/>
            <person name="Yu L."/>
            <person name="Huang J."/>
            <person name="Yang P."/>
            <person name="Peng Q."/>
            <person name="Zhang J."/>
            <person name="Jiang W."/>
            <person name="Zhang Z."/>
            <person name="Lin K."/>
            <person name="Ro D.K."/>
            <person name="Chen X."/>
            <person name="Xiong X."/>
            <person name="Shang Y."/>
            <person name="Huang S."/>
            <person name="Zeng J."/>
        </authorList>
    </citation>
    <scope>NUCLEOTIDE SEQUENCE [LARGE SCALE GENOMIC DNA]</scope>
    <source>
        <strain evidence="10">cv. BLH2017</strain>
        <tissue evidence="9">Root</tissue>
    </source>
</reference>
<dbReference type="OrthoDB" id="2019149at2759"/>
<dbReference type="EC" id="3.1.1.11" evidence="7"/>
<keyword evidence="4 7" id="KW-0378">Hydrolase</keyword>
<comment type="caution">
    <text evidence="9">The sequence shown here is derived from an EMBL/GenBank/DDBJ whole genome shotgun (WGS) entry which is preliminary data.</text>
</comment>
<keyword evidence="10" id="KW-1185">Reference proteome</keyword>
<evidence type="ECO:0000256" key="2">
    <source>
        <dbReference type="ARBA" id="ARBA00006027"/>
    </source>
</evidence>
<dbReference type="OMA" id="FITGQEW"/>
<organism evidence="9 10">
    <name type="scientific">Macleaya cordata</name>
    <name type="common">Five-seeded plume-poppy</name>
    <name type="synonym">Bocconia cordata</name>
    <dbReference type="NCBI Taxonomy" id="56857"/>
    <lineage>
        <taxon>Eukaryota</taxon>
        <taxon>Viridiplantae</taxon>
        <taxon>Streptophyta</taxon>
        <taxon>Embryophyta</taxon>
        <taxon>Tracheophyta</taxon>
        <taxon>Spermatophyta</taxon>
        <taxon>Magnoliopsida</taxon>
        <taxon>Ranunculales</taxon>
        <taxon>Papaveraceae</taxon>
        <taxon>Papaveroideae</taxon>
        <taxon>Macleaya</taxon>
    </lineage>
</organism>
<dbReference type="InParanoid" id="A0A200PVA1"/>
<evidence type="ECO:0000313" key="9">
    <source>
        <dbReference type="EMBL" id="OVA02124.1"/>
    </source>
</evidence>
<gene>
    <name evidence="9" type="ORF">BVC80_8789g1</name>
</gene>